<gene>
    <name evidence="2" type="ORF">O3W52_00875</name>
</gene>
<accession>A0ABT4K9S8</accession>
<reference evidence="2" key="1">
    <citation type="submission" date="2022-10" db="EMBL/GenBank/DDBJ databases">
        <title>Whole genome sequencing of three plant growth promoting bacteria isolated from Vachellia tortilis subsp. raddiana in Morocco.</title>
        <authorList>
            <person name="Hnini M."/>
            <person name="Zouagui R."/>
            <person name="Zouagui H."/>
            <person name="Chemao Elfihri M.-W."/>
            <person name="Ibrahimi A."/>
            <person name="Sbabou L."/>
            <person name="Aurag J."/>
        </authorList>
    </citation>
    <scope>NUCLEOTIDE SEQUENCE</scope>
    <source>
        <strain evidence="2">LMR678</strain>
    </source>
</reference>
<protein>
    <recommendedName>
        <fullName evidence="4">MFS transporter</fullName>
    </recommendedName>
</protein>
<keyword evidence="1" id="KW-1133">Transmembrane helix</keyword>
<keyword evidence="1" id="KW-0812">Transmembrane</keyword>
<dbReference type="Proteomes" id="UP001079430">
    <property type="component" value="Unassembled WGS sequence"/>
</dbReference>
<feature type="transmembrane region" description="Helical" evidence="1">
    <location>
        <begin position="133"/>
        <end position="152"/>
    </location>
</feature>
<name>A0ABT4K9S8_9HYPH</name>
<proteinExistence type="predicted"/>
<comment type="caution">
    <text evidence="2">The sequence shown here is derived from an EMBL/GenBank/DDBJ whole genome shotgun (WGS) entry which is preliminary data.</text>
</comment>
<keyword evidence="3" id="KW-1185">Reference proteome</keyword>
<evidence type="ECO:0000256" key="1">
    <source>
        <dbReference type="SAM" id="Phobius"/>
    </source>
</evidence>
<evidence type="ECO:0000313" key="3">
    <source>
        <dbReference type="Proteomes" id="UP001079430"/>
    </source>
</evidence>
<keyword evidence="1" id="KW-0472">Membrane</keyword>
<sequence length="228" mass="23853">MLLAAGYLGAVVRGSVLGVFIDTRGRFSLSQLQSVIWSVVVLSLIAGVATGRLVAGVPDALSFSIPSTLLAVMGISIASTVSSIVVKSAKDMQAPERIAASDASDRPRFSQIFLVEEGELADLTVDITKFQNFWFTLILVAAYIFFAGSRIADLGSAMNSLPDFNETFVMLLGISHAGYLAGKIPARQGAPEGLSLAAKLAGAKPVATLGAPKAAPTEYVPRNPRKLG</sequence>
<feature type="transmembrane region" description="Helical" evidence="1">
    <location>
        <begin position="67"/>
        <end position="86"/>
    </location>
</feature>
<dbReference type="EMBL" id="JAPVOI010000002">
    <property type="protein sequence ID" value="MCZ4088702.1"/>
    <property type="molecule type" value="Genomic_DNA"/>
</dbReference>
<feature type="transmembrane region" description="Helical" evidence="1">
    <location>
        <begin position="34"/>
        <end position="55"/>
    </location>
</feature>
<organism evidence="2 3">
    <name type="scientific">Sinorhizobium psoraleae</name>
    <dbReference type="NCBI Taxonomy" id="520838"/>
    <lineage>
        <taxon>Bacteria</taxon>
        <taxon>Pseudomonadati</taxon>
        <taxon>Pseudomonadota</taxon>
        <taxon>Alphaproteobacteria</taxon>
        <taxon>Hyphomicrobiales</taxon>
        <taxon>Rhizobiaceae</taxon>
        <taxon>Sinorhizobium/Ensifer group</taxon>
        <taxon>Sinorhizobium</taxon>
    </lineage>
</organism>
<dbReference type="RefSeq" id="WP_269274700.1">
    <property type="nucleotide sequence ID" value="NZ_JAPVOI010000002.1"/>
</dbReference>
<evidence type="ECO:0008006" key="4">
    <source>
        <dbReference type="Google" id="ProtNLM"/>
    </source>
</evidence>
<evidence type="ECO:0000313" key="2">
    <source>
        <dbReference type="EMBL" id="MCZ4088702.1"/>
    </source>
</evidence>